<dbReference type="Proteomes" id="UP000237797">
    <property type="component" value="Unassembled WGS sequence"/>
</dbReference>
<feature type="region of interest" description="Disordered" evidence="2">
    <location>
        <begin position="112"/>
        <end position="131"/>
    </location>
</feature>
<dbReference type="GO" id="GO:0005891">
    <property type="term" value="C:voltage-gated calcium channel complex"/>
    <property type="evidence" value="ECO:0007669"/>
    <property type="project" value="TreeGrafter"/>
</dbReference>
<dbReference type="InterPro" id="IPR051173">
    <property type="entry name" value="Ca_channel_alpha-2/delta"/>
</dbReference>
<evidence type="ECO:0000259" key="4">
    <source>
        <dbReference type="PROSITE" id="PS50234"/>
    </source>
</evidence>
<dbReference type="Pfam" id="PF00092">
    <property type="entry name" value="VWA"/>
    <property type="match status" value="1"/>
</dbReference>
<feature type="region of interest" description="Disordered" evidence="2">
    <location>
        <begin position="24"/>
        <end position="52"/>
    </location>
</feature>
<keyword evidence="3" id="KW-0732">Signal</keyword>
<dbReference type="InterPro" id="IPR002035">
    <property type="entry name" value="VWF_A"/>
</dbReference>
<comment type="caution">
    <text evidence="5">The sequence shown here is derived from an EMBL/GenBank/DDBJ whole genome shotgun (WGS) entry which is preliminary data.</text>
</comment>
<feature type="domain" description="VWFA" evidence="4">
    <location>
        <begin position="133"/>
        <end position="323"/>
    </location>
</feature>
<sequence>MKRRSFLLIFFSLLLLLSACSLSPGKSADKPEETIKPAAKDPEGMVAEGPGKFAGDRYDEAKVQAELKKWPKNMTADEVYNRLVWLLAEDYKPVIKEAKEYKPFFSLSKLGDFDPNRQQNSEGQKQEKNKRKNIVILIDSSGSMAGKVNGNTKMEEAKKAVKEFAGSLEGDIRIAIRAYGHKGTNREKDKKLSCASTEELYPLSAYQKERFNQVIDSLKPSGWTPLAAAIRGAGEDLASAHPEDENIVYVVSDGIESCGGDPVKEAKALHQSKIKAVVNIIGFDLDENSRKALEQVAKAGGGEFTHVRSAKEMRDGFNIWTYLGRSSQINRWYLDNSRGLFWKRQKEYEYIWELLGSSVQPGKIGSLSDREYERMEAAVEFLIDQRIIPESMGGFEGEVTKKLNHRRKMIREYQRQLREQKIGQIDEEYKRINDLLEQIKKQENEKVETYRR</sequence>
<evidence type="ECO:0000256" key="1">
    <source>
        <dbReference type="SAM" id="Coils"/>
    </source>
</evidence>
<dbReference type="EMBL" id="PVNE01000022">
    <property type="protein sequence ID" value="PRX39654.1"/>
    <property type="molecule type" value="Genomic_DNA"/>
</dbReference>
<dbReference type="SUPFAM" id="SSF53300">
    <property type="entry name" value="vWA-like"/>
    <property type="match status" value="1"/>
</dbReference>
<protein>
    <submittedName>
        <fullName evidence="5">D-amino-acid dehydrogenase</fullName>
    </submittedName>
</protein>
<feature type="coiled-coil region" evidence="1">
    <location>
        <begin position="422"/>
        <end position="452"/>
    </location>
</feature>
<proteinExistence type="predicted"/>
<dbReference type="GO" id="GO:0005245">
    <property type="term" value="F:voltage-gated calcium channel activity"/>
    <property type="evidence" value="ECO:0007669"/>
    <property type="project" value="TreeGrafter"/>
</dbReference>
<dbReference type="PANTHER" id="PTHR10166:SF37">
    <property type="entry name" value="STOLID, ISOFORM H"/>
    <property type="match status" value="1"/>
</dbReference>
<feature type="compositionally biased region" description="Basic and acidic residues" evidence="2">
    <location>
        <begin position="27"/>
        <end position="43"/>
    </location>
</feature>
<dbReference type="AlphaFoldDB" id="A0A2T0LCI8"/>
<dbReference type="InterPro" id="IPR036465">
    <property type="entry name" value="vWFA_dom_sf"/>
</dbReference>
<keyword evidence="6" id="KW-1185">Reference proteome</keyword>
<evidence type="ECO:0000256" key="2">
    <source>
        <dbReference type="SAM" id="MobiDB-lite"/>
    </source>
</evidence>
<name>A0A2T0LCI8_9BACL</name>
<accession>A0A2T0LCI8</accession>
<organism evidence="5 6">
    <name type="scientific">Planifilum fimeticola</name>
    <dbReference type="NCBI Taxonomy" id="201975"/>
    <lineage>
        <taxon>Bacteria</taxon>
        <taxon>Bacillati</taxon>
        <taxon>Bacillota</taxon>
        <taxon>Bacilli</taxon>
        <taxon>Bacillales</taxon>
        <taxon>Thermoactinomycetaceae</taxon>
        <taxon>Planifilum</taxon>
    </lineage>
</organism>
<dbReference type="Gene3D" id="3.40.50.410">
    <property type="entry name" value="von Willebrand factor, type A domain"/>
    <property type="match status" value="1"/>
</dbReference>
<dbReference type="PANTHER" id="PTHR10166">
    <property type="entry name" value="VOLTAGE-DEPENDENT CALCIUM CHANNEL SUBUNIT ALPHA-2/DELTA-RELATED"/>
    <property type="match status" value="1"/>
</dbReference>
<dbReference type="PROSITE" id="PS51257">
    <property type="entry name" value="PROKAR_LIPOPROTEIN"/>
    <property type="match status" value="1"/>
</dbReference>
<feature type="signal peptide" evidence="3">
    <location>
        <begin position="1"/>
        <end position="28"/>
    </location>
</feature>
<dbReference type="RefSeq" id="WP_106345960.1">
    <property type="nucleotide sequence ID" value="NZ_PVNE01000022.1"/>
</dbReference>
<gene>
    <name evidence="5" type="ORF">CLV97_12256</name>
</gene>
<dbReference type="OrthoDB" id="9783818at2"/>
<evidence type="ECO:0000313" key="6">
    <source>
        <dbReference type="Proteomes" id="UP000237797"/>
    </source>
</evidence>
<evidence type="ECO:0000313" key="5">
    <source>
        <dbReference type="EMBL" id="PRX39654.1"/>
    </source>
</evidence>
<keyword evidence="1" id="KW-0175">Coiled coil</keyword>
<dbReference type="PROSITE" id="PS50234">
    <property type="entry name" value="VWFA"/>
    <property type="match status" value="1"/>
</dbReference>
<reference evidence="5 6" key="1">
    <citation type="submission" date="2018-03" db="EMBL/GenBank/DDBJ databases">
        <title>Genomic Encyclopedia of Archaeal and Bacterial Type Strains, Phase II (KMG-II): from individual species to whole genera.</title>
        <authorList>
            <person name="Goeker M."/>
        </authorList>
    </citation>
    <scope>NUCLEOTIDE SEQUENCE [LARGE SCALE GENOMIC DNA]</scope>
    <source>
        <strain evidence="5 6">DSM 44946</strain>
    </source>
</reference>
<feature type="chain" id="PRO_5039077144" evidence="3">
    <location>
        <begin position="29"/>
        <end position="452"/>
    </location>
</feature>
<evidence type="ECO:0000256" key="3">
    <source>
        <dbReference type="SAM" id="SignalP"/>
    </source>
</evidence>
<dbReference type="SMART" id="SM00327">
    <property type="entry name" value="VWA"/>
    <property type="match status" value="1"/>
</dbReference>